<dbReference type="AlphaFoldDB" id="A0A453CHJ0"/>
<proteinExistence type="inferred from homology"/>
<feature type="compositionally biased region" description="Low complexity" evidence="2">
    <location>
        <begin position="69"/>
        <end position="79"/>
    </location>
</feature>
<reference evidence="3" key="5">
    <citation type="journal article" date="2021" name="G3 (Bethesda)">
        <title>Aegilops tauschii genome assembly Aet v5.0 features greater sequence contiguity and improved annotation.</title>
        <authorList>
            <person name="Wang L."/>
            <person name="Zhu T."/>
            <person name="Rodriguez J.C."/>
            <person name="Deal K.R."/>
            <person name="Dubcovsky J."/>
            <person name="McGuire P.E."/>
            <person name="Lux T."/>
            <person name="Spannagl M."/>
            <person name="Mayer K.F.X."/>
            <person name="Baldrich P."/>
            <person name="Meyers B.C."/>
            <person name="Huo N."/>
            <person name="Gu Y.Q."/>
            <person name="Zhou H."/>
            <person name="Devos K.M."/>
            <person name="Bennetzen J.L."/>
            <person name="Unver T."/>
            <person name="Budak H."/>
            <person name="Gulick P.J."/>
            <person name="Galiba G."/>
            <person name="Kalapos B."/>
            <person name="Nelson D.R."/>
            <person name="Li P."/>
            <person name="You F.M."/>
            <person name="Luo M.C."/>
            <person name="Dvorak J."/>
        </authorList>
    </citation>
    <scope>NUCLEOTIDE SEQUENCE [LARGE SCALE GENOMIC DNA]</scope>
    <source>
        <strain evidence="3">cv. AL8/78</strain>
    </source>
</reference>
<accession>A0A453CHJ0</accession>
<organism evidence="3 4">
    <name type="scientific">Aegilops tauschii subsp. strangulata</name>
    <name type="common">Goatgrass</name>
    <dbReference type="NCBI Taxonomy" id="200361"/>
    <lineage>
        <taxon>Eukaryota</taxon>
        <taxon>Viridiplantae</taxon>
        <taxon>Streptophyta</taxon>
        <taxon>Embryophyta</taxon>
        <taxon>Tracheophyta</taxon>
        <taxon>Spermatophyta</taxon>
        <taxon>Magnoliopsida</taxon>
        <taxon>Liliopsida</taxon>
        <taxon>Poales</taxon>
        <taxon>Poaceae</taxon>
        <taxon>BOP clade</taxon>
        <taxon>Pooideae</taxon>
        <taxon>Triticodae</taxon>
        <taxon>Triticeae</taxon>
        <taxon>Triticinae</taxon>
        <taxon>Aegilops</taxon>
    </lineage>
</organism>
<evidence type="ECO:0000256" key="1">
    <source>
        <dbReference type="ARBA" id="ARBA00034773"/>
    </source>
</evidence>
<dbReference type="GO" id="GO:0010150">
    <property type="term" value="P:leaf senescence"/>
    <property type="evidence" value="ECO:0007669"/>
    <property type="project" value="UniProtKB-ARBA"/>
</dbReference>
<dbReference type="Proteomes" id="UP000015105">
    <property type="component" value="Chromosome 2D"/>
</dbReference>
<reference evidence="3" key="3">
    <citation type="journal article" date="2017" name="Nature">
        <title>Genome sequence of the progenitor of the wheat D genome Aegilops tauschii.</title>
        <authorList>
            <person name="Luo M.C."/>
            <person name="Gu Y.Q."/>
            <person name="Puiu D."/>
            <person name="Wang H."/>
            <person name="Twardziok S.O."/>
            <person name="Deal K.R."/>
            <person name="Huo N."/>
            <person name="Zhu T."/>
            <person name="Wang L."/>
            <person name="Wang Y."/>
            <person name="McGuire P.E."/>
            <person name="Liu S."/>
            <person name="Long H."/>
            <person name="Ramasamy R.K."/>
            <person name="Rodriguez J.C."/>
            <person name="Van S.L."/>
            <person name="Yuan L."/>
            <person name="Wang Z."/>
            <person name="Xia Z."/>
            <person name="Xiao L."/>
            <person name="Anderson O.D."/>
            <person name="Ouyang S."/>
            <person name="Liang Y."/>
            <person name="Zimin A.V."/>
            <person name="Pertea G."/>
            <person name="Qi P."/>
            <person name="Bennetzen J.L."/>
            <person name="Dai X."/>
            <person name="Dawson M.W."/>
            <person name="Muller H.G."/>
            <person name="Kugler K."/>
            <person name="Rivarola-Duarte L."/>
            <person name="Spannagl M."/>
            <person name="Mayer K.F.X."/>
            <person name="Lu F.H."/>
            <person name="Bevan M.W."/>
            <person name="Leroy P."/>
            <person name="Li P."/>
            <person name="You F.M."/>
            <person name="Sun Q."/>
            <person name="Liu Z."/>
            <person name="Lyons E."/>
            <person name="Wicker T."/>
            <person name="Salzberg S.L."/>
            <person name="Devos K.M."/>
            <person name="Dvorak J."/>
        </authorList>
    </citation>
    <scope>NUCLEOTIDE SEQUENCE [LARGE SCALE GENOMIC DNA]</scope>
    <source>
        <strain evidence="3">cv. AL8/78</strain>
    </source>
</reference>
<sequence length="254" mass="27168">LICFPFLSHSHCCAGPPTRLCSYKIQPGRTNPHKLPKPLPSSQPALFPSAKDRWLRRHGKREARSAKHSGNGSAMAGSARSAAAKHAYRMFTPSRSAASRGSPGSAADEFDESDVWGSFGGADSGPADLARARTIPSSARASGRKKPLDHAHAGPGAGAVPGSLPMSIPDWQKILGAEYRDHHAGEWELYGDDDDDYGKVGSGCRSGSVVPPHELAWRSRAASLSVHEGVGRTLKGRDLSRVRDAVWKRTGFED</sequence>
<name>A0A453CHJ0_AEGTS</name>
<evidence type="ECO:0000313" key="3">
    <source>
        <dbReference type="EnsemblPlants" id="AET2Gv20848500.1"/>
    </source>
</evidence>
<reference evidence="4" key="2">
    <citation type="journal article" date="2017" name="Nat. Plants">
        <title>The Aegilops tauschii genome reveals multiple impacts of transposons.</title>
        <authorList>
            <person name="Zhao G."/>
            <person name="Zou C."/>
            <person name="Li K."/>
            <person name="Wang K."/>
            <person name="Li T."/>
            <person name="Gao L."/>
            <person name="Zhang X."/>
            <person name="Wang H."/>
            <person name="Yang Z."/>
            <person name="Liu X."/>
            <person name="Jiang W."/>
            <person name="Mao L."/>
            <person name="Kong X."/>
            <person name="Jiao Y."/>
            <person name="Jia J."/>
        </authorList>
    </citation>
    <scope>NUCLEOTIDE SEQUENCE [LARGE SCALE GENOMIC DNA]</scope>
    <source>
        <strain evidence="4">cv. AL8/78</strain>
    </source>
</reference>
<dbReference type="STRING" id="200361.A0A453CHJ0"/>
<dbReference type="EnsemblPlants" id="AET2Gv20848500.1">
    <property type="protein sequence ID" value="AET2Gv20848500.1"/>
    <property type="gene ID" value="AET2Gv20848500"/>
</dbReference>
<dbReference type="InterPro" id="IPR007608">
    <property type="entry name" value="Senescence_reg_S40"/>
</dbReference>
<dbReference type="PANTHER" id="PTHR46525">
    <property type="entry name" value="EMB|CAB72159.1"/>
    <property type="match status" value="1"/>
</dbReference>
<keyword evidence="4" id="KW-1185">Reference proteome</keyword>
<evidence type="ECO:0000256" key="2">
    <source>
        <dbReference type="SAM" id="MobiDB-lite"/>
    </source>
</evidence>
<protein>
    <submittedName>
        <fullName evidence="3">Uncharacterized protein</fullName>
    </submittedName>
</protein>
<dbReference type="Gramene" id="AET2Gv20848500.1">
    <property type="protein sequence ID" value="AET2Gv20848500.1"/>
    <property type="gene ID" value="AET2Gv20848500"/>
</dbReference>
<reference evidence="3" key="4">
    <citation type="submission" date="2019-03" db="UniProtKB">
        <authorList>
            <consortium name="EnsemblPlants"/>
        </authorList>
    </citation>
    <scope>IDENTIFICATION</scope>
</reference>
<dbReference type="PANTHER" id="PTHR46525:SF2">
    <property type="entry name" value="EMB|CAB72159.1"/>
    <property type="match status" value="1"/>
</dbReference>
<evidence type="ECO:0000313" key="4">
    <source>
        <dbReference type="Proteomes" id="UP000015105"/>
    </source>
</evidence>
<feature type="region of interest" description="Disordered" evidence="2">
    <location>
        <begin position="32"/>
        <end position="79"/>
    </location>
</feature>
<comment type="similarity">
    <text evidence="1">Belongs to the senescence regulator S40 family.</text>
</comment>
<feature type="region of interest" description="Disordered" evidence="2">
    <location>
        <begin position="136"/>
        <end position="164"/>
    </location>
</feature>
<dbReference type="Pfam" id="PF04520">
    <property type="entry name" value="Senescence_reg"/>
    <property type="match status" value="1"/>
</dbReference>
<reference evidence="4" key="1">
    <citation type="journal article" date="2014" name="Science">
        <title>Ancient hybridizations among the ancestral genomes of bread wheat.</title>
        <authorList>
            <consortium name="International Wheat Genome Sequencing Consortium,"/>
            <person name="Marcussen T."/>
            <person name="Sandve S.R."/>
            <person name="Heier L."/>
            <person name="Spannagl M."/>
            <person name="Pfeifer M."/>
            <person name="Jakobsen K.S."/>
            <person name="Wulff B.B."/>
            <person name="Steuernagel B."/>
            <person name="Mayer K.F."/>
            <person name="Olsen O.A."/>
        </authorList>
    </citation>
    <scope>NUCLEOTIDE SEQUENCE [LARGE SCALE GENOMIC DNA]</scope>
    <source>
        <strain evidence="4">cv. AL8/78</strain>
    </source>
</reference>